<keyword evidence="3" id="KW-0479">Metal-binding</keyword>
<dbReference type="InterPro" id="IPR017896">
    <property type="entry name" value="4Fe4S_Fe-S-bd"/>
</dbReference>
<keyword evidence="6" id="KW-0411">Iron-sulfur</keyword>
<evidence type="ECO:0000256" key="5">
    <source>
        <dbReference type="ARBA" id="ARBA00023004"/>
    </source>
</evidence>
<comment type="caution">
    <text evidence="9">The sequence shown here is derived from an EMBL/GenBank/DDBJ whole genome shotgun (WGS) entry which is preliminary data.</text>
</comment>
<dbReference type="PROSITE" id="PS00198">
    <property type="entry name" value="4FE4S_FER_1"/>
    <property type="match status" value="1"/>
</dbReference>
<accession>A0A0M3DFB7</accession>
<keyword evidence="10" id="KW-1185">Reference proteome</keyword>
<dbReference type="OrthoDB" id="9806398at2"/>
<reference evidence="9 10" key="1">
    <citation type="submission" date="2015-04" db="EMBL/GenBank/DDBJ databases">
        <title>Microcin producing Clostridium sp. JC272T.</title>
        <authorList>
            <person name="Jyothsna T."/>
            <person name="Sasikala C."/>
            <person name="Ramana C."/>
        </authorList>
    </citation>
    <scope>NUCLEOTIDE SEQUENCE [LARGE SCALE GENOMIC DNA]</scope>
    <source>
        <strain evidence="9 10">JC272</strain>
    </source>
</reference>
<keyword evidence="5" id="KW-0408">Iron</keyword>
<feature type="transmembrane region" description="Helical" evidence="7">
    <location>
        <begin position="118"/>
        <end position="138"/>
    </location>
</feature>
<evidence type="ECO:0000256" key="7">
    <source>
        <dbReference type="SAM" id="Phobius"/>
    </source>
</evidence>
<dbReference type="AlphaFoldDB" id="A0A0M3DFB7"/>
<dbReference type="InterPro" id="IPR051684">
    <property type="entry name" value="Electron_Trans/Redox"/>
</dbReference>
<dbReference type="PANTHER" id="PTHR30176:SF3">
    <property type="entry name" value="FERREDOXIN-TYPE PROTEIN NAPH"/>
    <property type="match status" value="1"/>
</dbReference>
<sequence>MDKRNITQLIATLLTNANFKGFIEKGIYQGDTKKLCVPGLNCYSCPGALGSCPIGSLQAVLGSIKYNFSYYIVGLMTLFGVVFGRFICGWLCPFGFFQDLLYKVKVKKVKVNKTLDGALKYLKYVILLVFVIILPMFVTNEFGLSKPYFCEFICPAGTLEGGIPLVLLNESLRSTIGFLYAWKLFILIAIIILSTFVYRPFCRYLCPLGAFYSIFNKFSFYKYSIDKEKCVGCNVCTKKCHMDIEVYKKPNSIDCIRCGECVKSCPTNAIKKGFKL</sequence>
<protein>
    <submittedName>
        <fullName evidence="9">4Fe-4S ferredoxin</fullName>
    </submittedName>
</protein>
<keyword evidence="7" id="KW-0812">Transmembrane</keyword>
<gene>
    <name evidence="9" type="ORF">VN21_15685</name>
</gene>
<dbReference type="Gene3D" id="3.30.70.20">
    <property type="match status" value="1"/>
</dbReference>
<evidence type="ECO:0000256" key="3">
    <source>
        <dbReference type="ARBA" id="ARBA00022723"/>
    </source>
</evidence>
<evidence type="ECO:0000256" key="2">
    <source>
        <dbReference type="ARBA" id="ARBA00022485"/>
    </source>
</evidence>
<dbReference type="Pfam" id="PF00037">
    <property type="entry name" value="Fer4"/>
    <property type="match status" value="1"/>
</dbReference>
<dbReference type="SUPFAM" id="SSF54862">
    <property type="entry name" value="4Fe-4S ferredoxins"/>
    <property type="match status" value="1"/>
</dbReference>
<dbReference type="RefSeq" id="WP_046824082.1">
    <property type="nucleotide sequence ID" value="NZ_JBCLWQ010000002.1"/>
</dbReference>
<keyword evidence="4" id="KW-0249">Electron transport</keyword>
<dbReference type="Pfam" id="PF12801">
    <property type="entry name" value="Fer4_5"/>
    <property type="match status" value="3"/>
</dbReference>
<dbReference type="InterPro" id="IPR017900">
    <property type="entry name" value="4Fe4S_Fe_S_CS"/>
</dbReference>
<dbReference type="Proteomes" id="UP000034407">
    <property type="component" value="Unassembled WGS sequence"/>
</dbReference>
<dbReference type="GO" id="GO:0046872">
    <property type="term" value="F:metal ion binding"/>
    <property type="evidence" value="ECO:0007669"/>
    <property type="project" value="UniProtKB-KW"/>
</dbReference>
<feature type="domain" description="4Fe-4S ferredoxin-type" evidence="8">
    <location>
        <begin position="244"/>
        <end position="275"/>
    </location>
</feature>
<evidence type="ECO:0000313" key="10">
    <source>
        <dbReference type="Proteomes" id="UP000034407"/>
    </source>
</evidence>
<keyword evidence="7" id="KW-0472">Membrane</keyword>
<organism evidence="9 10">
    <name type="scientific">Paraclostridium benzoelyticum</name>
    <dbReference type="NCBI Taxonomy" id="1629550"/>
    <lineage>
        <taxon>Bacteria</taxon>
        <taxon>Bacillati</taxon>
        <taxon>Bacillota</taxon>
        <taxon>Clostridia</taxon>
        <taxon>Peptostreptococcales</taxon>
        <taxon>Peptostreptococcaceae</taxon>
        <taxon>Paraclostridium</taxon>
    </lineage>
</organism>
<dbReference type="PROSITE" id="PS51379">
    <property type="entry name" value="4FE4S_FER_2"/>
    <property type="match status" value="2"/>
</dbReference>
<keyword evidence="1" id="KW-0813">Transport</keyword>
<evidence type="ECO:0000259" key="8">
    <source>
        <dbReference type="PROSITE" id="PS51379"/>
    </source>
</evidence>
<dbReference type="EMBL" id="LBBT01000325">
    <property type="protein sequence ID" value="KKY00174.1"/>
    <property type="molecule type" value="Genomic_DNA"/>
</dbReference>
<dbReference type="PATRIC" id="fig|1629550.3.peg.2634"/>
<proteinExistence type="predicted"/>
<feature type="transmembrane region" description="Helical" evidence="7">
    <location>
        <begin position="70"/>
        <end position="97"/>
    </location>
</feature>
<dbReference type="GO" id="GO:0051539">
    <property type="term" value="F:4 iron, 4 sulfur cluster binding"/>
    <property type="evidence" value="ECO:0007669"/>
    <property type="project" value="UniProtKB-KW"/>
</dbReference>
<evidence type="ECO:0000256" key="1">
    <source>
        <dbReference type="ARBA" id="ARBA00022448"/>
    </source>
</evidence>
<dbReference type="PANTHER" id="PTHR30176">
    <property type="entry name" value="FERREDOXIN-TYPE PROTEIN NAPH"/>
    <property type="match status" value="1"/>
</dbReference>
<evidence type="ECO:0000313" key="9">
    <source>
        <dbReference type="EMBL" id="KKY00174.1"/>
    </source>
</evidence>
<feature type="transmembrane region" description="Helical" evidence="7">
    <location>
        <begin position="177"/>
        <end position="198"/>
    </location>
</feature>
<feature type="domain" description="4Fe-4S ferredoxin-type" evidence="8">
    <location>
        <begin position="221"/>
        <end position="243"/>
    </location>
</feature>
<name>A0A0M3DFB7_9FIRM</name>
<dbReference type="GO" id="GO:0005886">
    <property type="term" value="C:plasma membrane"/>
    <property type="evidence" value="ECO:0007669"/>
    <property type="project" value="TreeGrafter"/>
</dbReference>
<evidence type="ECO:0000256" key="4">
    <source>
        <dbReference type="ARBA" id="ARBA00022982"/>
    </source>
</evidence>
<evidence type="ECO:0000256" key="6">
    <source>
        <dbReference type="ARBA" id="ARBA00023014"/>
    </source>
</evidence>
<keyword evidence="2" id="KW-0004">4Fe-4S</keyword>
<keyword evidence="7" id="KW-1133">Transmembrane helix</keyword>